<dbReference type="GO" id="GO:0005886">
    <property type="term" value="C:plasma membrane"/>
    <property type="evidence" value="ECO:0007669"/>
    <property type="project" value="TreeGrafter"/>
</dbReference>
<dbReference type="Pfam" id="PF07645">
    <property type="entry name" value="EGF_CA"/>
    <property type="match status" value="1"/>
</dbReference>
<keyword evidence="9 12" id="KW-1015">Disulfide bond</keyword>
<keyword evidence="10 17" id="KW-0675">Receptor</keyword>
<dbReference type="InterPro" id="IPR036055">
    <property type="entry name" value="LDL_receptor-like_sf"/>
</dbReference>
<feature type="repeat" description="LDL-receptor class B" evidence="13">
    <location>
        <begin position="473"/>
        <end position="515"/>
    </location>
</feature>
<dbReference type="InterPro" id="IPR023415">
    <property type="entry name" value="LDLR_class-A_CS"/>
</dbReference>
<evidence type="ECO:0000256" key="12">
    <source>
        <dbReference type="PROSITE-ProRule" id="PRU00124"/>
    </source>
</evidence>
<dbReference type="GO" id="GO:0060070">
    <property type="term" value="P:canonical Wnt signaling pathway"/>
    <property type="evidence" value="ECO:0007669"/>
    <property type="project" value="TreeGrafter"/>
</dbReference>
<dbReference type="SMART" id="SM00179">
    <property type="entry name" value="EGF_CA"/>
    <property type="match status" value="1"/>
</dbReference>
<dbReference type="Proteomes" id="UP000055048">
    <property type="component" value="Unassembled WGS sequence"/>
</dbReference>
<proteinExistence type="predicted"/>
<feature type="domain" description="EGF-like" evidence="16">
    <location>
        <begin position="261"/>
        <end position="299"/>
    </location>
</feature>
<evidence type="ECO:0000259" key="15">
    <source>
        <dbReference type="SMART" id="SM00179"/>
    </source>
</evidence>
<evidence type="ECO:0000256" key="1">
    <source>
        <dbReference type="ARBA" id="ARBA00004479"/>
    </source>
</evidence>
<dbReference type="CDD" id="cd00112">
    <property type="entry name" value="LDLa"/>
    <property type="match status" value="2"/>
</dbReference>
<feature type="repeat" description="LDL-receptor class B" evidence="13">
    <location>
        <begin position="429"/>
        <end position="472"/>
    </location>
</feature>
<dbReference type="Pfam" id="PF00057">
    <property type="entry name" value="Ldl_recept_a"/>
    <property type="match status" value="1"/>
</dbReference>
<keyword evidence="4 14" id="KW-0812">Transmembrane</keyword>
<evidence type="ECO:0000256" key="13">
    <source>
        <dbReference type="PROSITE-ProRule" id="PRU00461"/>
    </source>
</evidence>
<keyword evidence="8 14" id="KW-0472">Membrane</keyword>
<feature type="disulfide bond" evidence="12">
    <location>
        <begin position="634"/>
        <end position="649"/>
    </location>
</feature>
<evidence type="ECO:0000256" key="10">
    <source>
        <dbReference type="ARBA" id="ARBA00023170"/>
    </source>
</evidence>
<dbReference type="SMART" id="SM00181">
    <property type="entry name" value="EGF"/>
    <property type="match status" value="2"/>
</dbReference>
<dbReference type="InterPro" id="IPR000742">
    <property type="entry name" value="EGF"/>
</dbReference>
<dbReference type="InterPro" id="IPR050778">
    <property type="entry name" value="Cueball_EGF_LRP_Nidogen"/>
</dbReference>
<evidence type="ECO:0000313" key="18">
    <source>
        <dbReference type="Proteomes" id="UP000055048"/>
    </source>
</evidence>
<evidence type="ECO:0000256" key="5">
    <source>
        <dbReference type="ARBA" id="ARBA00022729"/>
    </source>
</evidence>
<comment type="subcellular location">
    <subcellularLocation>
        <location evidence="1">Membrane</location>
        <topology evidence="1">Single-pass type I membrane protein</topology>
    </subcellularLocation>
</comment>
<dbReference type="GO" id="GO:0005509">
    <property type="term" value="F:calcium ion binding"/>
    <property type="evidence" value="ECO:0007669"/>
    <property type="project" value="InterPro"/>
</dbReference>
<feature type="disulfide bond" evidence="12">
    <location>
        <begin position="674"/>
        <end position="689"/>
    </location>
</feature>
<keyword evidence="11" id="KW-0325">Glycoprotein</keyword>
<dbReference type="AlphaFoldDB" id="A0A0V0TU56"/>
<dbReference type="GO" id="GO:0006897">
    <property type="term" value="P:endocytosis"/>
    <property type="evidence" value="ECO:0007669"/>
    <property type="project" value="UniProtKB-KW"/>
</dbReference>
<protein>
    <submittedName>
        <fullName evidence="17">Low-density lipoprotein receptor-related protein</fullName>
    </submittedName>
</protein>
<dbReference type="InterPro" id="IPR002172">
    <property type="entry name" value="LDrepeatLR_classA_rpt"/>
</dbReference>
<dbReference type="SUPFAM" id="SSF57196">
    <property type="entry name" value="EGF/Laminin"/>
    <property type="match status" value="2"/>
</dbReference>
<accession>A0A0V0TU56</accession>
<dbReference type="SUPFAM" id="SSF63825">
    <property type="entry name" value="YWTD domain"/>
    <property type="match status" value="1"/>
</dbReference>
<dbReference type="PROSITE" id="PS01187">
    <property type="entry name" value="EGF_CA"/>
    <property type="match status" value="1"/>
</dbReference>
<dbReference type="SMART" id="SM00135">
    <property type="entry name" value="LY"/>
    <property type="match status" value="5"/>
</dbReference>
<evidence type="ECO:0000256" key="7">
    <source>
        <dbReference type="ARBA" id="ARBA00022989"/>
    </source>
</evidence>
<dbReference type="InterPro" id="IPR011042">
    <property type="entry name" value="6-blade_b-propeller_TolB-like"/>
</dbReference>
<keyword evidence="2" id="KW-0245">EGF-like domain</keyword>
<organism evidence="17 18">
    <name type="scientific">Trichinella murrelli</name>
    <dbReference type="NCBI Taxonomy" id="144512"/>
    <lineage>
        <taxon>Eukaryota</taxon>
        <taxon>Metazoa</taxon>
        <taxon>Ecdysozoa</taxon>
        <taxon>Nematoda</taxon>
        <taxon>Enoplea</taxon>
        <taxon>Dorylaimia</taxon>
        <taxon>Trichinellida</taxon>
        <taxon>Trichinellidae</taxon>
        <taxon>Trichinella</taxon>
    </lineage>
</organism>
<evidence type="ECO:0000313" key="17">
    <source>
        <dbReference type="EMBL" id="KRX42540.1"/>
    </source>
</evidence>
<evidence type="ECO:0000256" key="3">
    <source>
        <dbReference type="ARBA" id="ARBA00022583"/>
    </source>
</evidence>
<keyword evidence="17" id="KW-0449">Lipoprotein</keyword>
<dbReference type="PROSITE" id="PS50068">
    <property type="entry name" value="LDLRA_2"/>
    <property type="match status" value="2"/>
</dbReference>
<evidence type="ECO:0000256" key="4">
    <source>
        <dbReference type="ARBA" id="ARBA00022692"/>
    </source>
</evidence>
<dbReference type="Pfam" id="PF00058">
    <property type="entry name" value="Ldl_recept_b"/>
    <property type="match status" value="1"/>
</dbReference>
<evidence type="ECO:0000256" key="14">
    <source>
        <dbReference type="SAM" id="Phobius"/>
    </source>
</evidence>
<dbReference type="EMBL" id="JYDJ01000142">
    <property type="protein sequence ID" value="KRX42540.1"/>
    <property type="molecule type" value="Genomic_DNA"/>
</dbReference>
<evidence type="ECO:0000256" key="2">
    <source>
        <dbReference type="ARBA" id="ARBA00022536"/>
    </source>
</evidence>
<evidence type="ECO:0000259" key="16">
    <source>
        <dbReference type="SMART" id="SM00181"/>
    </source>
</evidence>
<gene>
    <name evidence="17" type="primary">lrp-1</name>
    <name evidence="17" type="ORF">T05_9565</name>
</gene>
<dbReference type="PROSITE" id="PS51120">
    <property type="entry name" value="LDLRB"/>
    <property type="match status" value="2"/>
</dbReference>
<dbReference type="GO" id="GO:0042813">
    <property type="term" value="F:Wnt receptor activity"/>
    <property type="evidence" value="ECO:0007669"/>
    <property type="project" value="TreeGrafter"/>
</dbReference>
<dbReference type="PROSITE" id="PS01209">
    <property type="entry name" value="LDLRA_1"/>
    <property type="match status" value="1"/>
</dbReference>
<sequence length="692" mass="77750">MVSLRQSFSKSVDHRCLFTAAMRYILFSAVIIASYFMTILQSATVQECNPLTASMILQCVSPLLQLTNGHTSLKMSPFYGQYSEDACLAYAEYKLCISDDMRDRCYDMIAIMESIFDYICQPDVRANISISANCLSKIDQDPYVRKCQQSFVDSLKHIASSNLESLQEHNDLQCAAVQQFSFCSKSKYLNACKQHAWMIKIELIKRAAGLDSDNCEIENDVQLMAKRKMESPQPRCDNNDHCTCPEGYLFNAPHQCMDIDECALSVTLCSQKCENTVGSYKCHCDSRYFEPSDDGHSCIIKDKNAWIFFAHGQSLWNISLDGKNFQLLRGGIQKAAMLDVDVENEMLYYVDVGADKLERIKFHGAFPQTIQDGGLAGTEGIGVDWIGKKLYMAKTSDLLVQELDGRYRMILYQNVFKLPRALVVHPIEGYVYNSDWGVHAFISKAAMDGSNFKRIVTTGLAWPNGLAIDYYADRLYWADAFLDTIESTDLEGNFRRVVLKDTNSIPHVFGLALTSDHLYWTDWTFRGIMRCNKLTGENVTLVAQTALLPYDLKIHQAASQPSGENPCQPANGHCDQLCLISPLTSTADGTRFRCSCADGFQLASDNRTCQANCPEEKIACLGENAKCISRIYWCDGTSHCANMEDEQDCPKRICSIGQFQCHDGNGCITPYQLCDGTNDCQDRSDEKYCATN</sequence>
<dbReference type="Gene3D" id="2.10.25.10">
    <property type="entry name" value="Laminin"/>
    <property type="match status" value="1"/>
</dbReference>
<comment type="caution">
    <text evidence="17">The sequence shown here is derived from an EMBL/GenBank/DDBJ whole genome shotgun (WGS) entry which is preliminary data.</text>
</comment>
<evidence type="ECO:0000256" key="6">
    <source>
        <dbReference type="ARBA" id="ARBA00022737"/>
    </source>
</evidence>
<feature type="transmembrane region" description="Helical" evidence="14">
    <location>
        <begin position="21"/>
        <end position="40"/>
    </location>
</feature>
<evidence type="ECO:0000256" key="11">
    <source>
        <dbReference type="ARBA" id="ARBA00023180"/>
    </source>
</evidence>
<dbReference type="STRING" id="144512.A0A0V0TU56"/>
<dbReference type="GO" id="GO:0017147">
    <property type="term" value="F:Wnt-protein binding"/>
    <property type="evidence" value="ECO:0007669"/>
    <property type="project" value="TreeGrafter"/>
</dbReference>
<dbReference type="Gene3D" id="4.10.400.10">
    <property type="entry name" value="Low-density Lipoprotein Receptor"/>
    <property type="match status" value="2"/>
</dbReference>
<keyword evidence="6" id="KW-0677">Repeat</keyword>
<dbReference type="CDD" id="cd00054">
    <property type="entry name" value="EGF_CA"/>
    <property type="match status" value="1"/>
</dbReference>
<keyword evidence="7 14" id="KW-1133">Transmembrane helix</keyword>
<dbReference type="SUPFAM" id="SSF57424">
    <property type="entry name" value="LDL receptor-like module"/>
    <property type="match status" value="2"/>
</dbReference>
<dbReference type="InterPro" id="IPR000033">
    <property type="entry name" value="LDLR_classB_rpt"/>
</dbReference>
<keyword evidence="5" id="KW-0732">Signal</keyword>
<dbReference type="OrthoDB" id="10066840at2759"/>
<dbReference type="PRINTS" id="PR00261">
    <property type="entry name" value="LDLRECEPTOR"/>
</dbReference>
<comment type="caution">
    <text evidence="12">Lacks conserved residue(s) required for the propagation of feature annotation.</text>
</comment>
<dbReference type="InterPro" id="IPR001881">
    <property type="entry name" value="EGF-like_Ca-bd_dom"/>
</dbReference>
<dbReference type="InterPro" id="IPR049883">
    <property type="entry name" value="NOTCH1_EGF-like"/>
</dbReference>
<evidence type="ECO:0000256" key="9">
    <source>
        <dbReference type="ARBA" id="ARBA00023157"/>
    </source>
</evidence>
<evidence type="ECO:0000256" key="8">
    <source>
        <dbReference type="ARBA" id="ARBA00023136"/>
    </source>
</evidence>
<name>A0A0V0TU56_9BILA</name>
<dbReference type="FunFam" id="2.10.25.10:FF:000009">
    <property type="entry name" value="Low-density lipoprotein receptor isoform 1"/>
    <property type="match status" value="1"/>
</dbReference>
<keyword evidence="18" id="KW-1185">Reference proteome</keyword>
<feature type="domain" description="EGF-like calcium-binding" evidence="15">
    <location>
        <begin position="258"/>
        <end position="299"/>
    </location>
</feature>
<dbReference type="PANTHER" id="PTHR46513:SF13">
    <property type="entry name" value="EGF-LIKE DOMAIN-CONTAINING PROTEIN"/>
    <property type="match status" value="1"/>
</dbReference>
<reference evidence="17 18" key="1">
    <citation type="submission" date="2015-01" db="EMBL/GenBank/DDBJ databases">
        <title>Evolution of Trichinella species and genotypes.</title>
        <authorList>
            <person name="Korhonen P.K."/>
            <person name="Edoardo P."/>
            <person name="Giuseppe L.R."/>
            <person name="Gasser R.B."/>
        </authorList>
    </citation>
    <scope>NUCLEOTIDE SEQUENCE [LARGE SCALE GENOMIC DNA]</scope>
    <source>
        <strain evidence="17">ISS417</strain>
    </source>
</reference>
<dbReference type="InterPro" id="IPR018097">
    <property type="entry name" value="EGF_Ca-bd_CS"/>
</dbReference>
<dbReference type="SMART" id="SM00192">
    <property type="entry name" value="LDLa"/>
    <property type="match status" value="2"/>
</dbReference>
<keyword evidence="3" id="KW-0254">Endocytosis</keyword>
<dbReference type="FunFam" id="2.120.10.30:FF:000241">
    <property type="entry name" value="Low-density lipoprotein receptor-related protein 6"/>
    <property type="match status" value="1"/>
</dbReference>
<dbReference type="PANTHER" id="PTHR46513">
    <property type="entry name" value="VITELLOGENIN RECEPTOR-LIKE PROTEIN-RELATED-RELATED"/>
    <property type="match status" value="1"/>
</dbReference>
<dbReference type="Pfam" id="PF14670">
    <property type="entry name" value="FXa_inhibition"/>
    <property type="match status" value="1"/>
</dbReference>
<dbReference type="Gene3D" id="2.120.10.30">
    <property type="entry name" value="TolB, C-terminal domain"/>
    <property type="match status" value="1"/>
</dbReference>
<feature type="domain" description="EGF-like" evidence="16">
    <location>
        <begin position="566"/>
        <end position="610"/>
    </location>
</feature>